<organism evidence="9 10">
    <name type="scientific">Panicum hallii var. hallii</name>
    <dbReference type="NCBI Taxonomy" id="1504633"/>
    <lineage>
        <taxon>Eukaryota</taxon>
        <taxon>Viridiplantae</taxon>
        <taxon>Streptophyta</taxon>
        <taxon>Embryophyta</taxon>
        <taxon>Tracheophyta</taxon>
        <taxon>Spermatophyta</taxon>
        <taxon>Magnoliopsida</taxon>
        <taxon>Liliopsida</taxon>
        <taxon>Poales</taxon>
        <taxon>Poaceae</taxon>
        <taxon>PACMAD clade</taxon>
        <taxon>Panicoideae</taxon>
        <taxon>Panicodae</taxon>
        <taxon>Paniceae</taxon>
        <taxon>Panicinae</taxon>
        <taxon>Panicum</taxon>
        <taxon>Panicum sect. Panicum</taxon>
    </lineage>
</organism>
<evidence type="ECO:0000256" key="4">
    <source>
        <dbReference type="ARBA" id="ARBA00023136"/>
    </source>
</evidence>
<dbReference type="InterPro" id="IPR005018">
    <property type="entry name" value="DOMON_domain"/>
</dbReference>
<dbReference type="GO" id="GO:0016020">
    <property type="term" value="C:membrane"/>
    <property type="evidence" value="ECO:0007669"/>
    <property type="project" value="UniProtKB-SubCell"/>
</dbReference>
<protein>
    <recommendedName>
        <fullName evidence="8">DOMON domain-containing protein</fullName>
    </recommendedName>
</protein>
<reference evidence="9 10" key="1">
    <citation type="submission" date="2018-04" db="EMBL/GenBank/DDBJ databases">
        <title>WGS assembly of Panicum hallii var. hallii HAL2.</title>
        <authorList>
            <person name="Lovell J."/>
            <person name="Jenkins J."/>
            <person name="Lowry D."/>
            <person name="Mamidi S."/>
            <person name="Sreedasyam A."/>
            <person name="Weng X."/>
            <person name="Barry K."/>
            <person name="Bonette J."/>
            <person name="Campitelli B."/>
            <person name="Daum C."/>
            <person name="Gordon S."/>
            <person name="Gould B."/>
            <person name="Lipzen A."/>
            <person name="MacQueen A."/>
            <person name="Palacio-Mejia J."/>
            <person name="Plott C."/>
            <person name="Shakirov E."/>
            <person name="Shu S."/>
            <person name="Yoshinaga Y."/>
            <person name="Zane M."/>
            <person name="Rokhsar D."/>
            <person name="Grimwood J."/>
            <person name="Schmutz J."/>
            <person name="Juenger T."/>
        </authorList>
    </citation>
    <scope>NUCLEOTIDE SEQUENCE [LARGE SCALE GENOMIC DNA]</scope>
    <source>
        <strain evidence="10">cv. HAL2</strain>
    </source>
</reference>
<dbReference type="Proteomes" id="UP000244336">
    <property type="component" value="Chromosome 6"/>
</dbReference>
<evidence type="ECO:0000259" key="8">
    <source>
        <dbReference type="PROSITE" id="PS50836"/>
    </source>
</evidence>
<dbReference type="PANTHER" id="PTHR23130:SF89">
    <property type="entry name" value="OS08G0524400 PROTEIN"/>
    <property type="match status" value="1"/>
</dbReference>
<accession>A0A2T7D6R1</accession>
<evidence type="ECO:0000256" key="6">
    <source>
        <dbReference type="SAM" id="Phobius"/>
    </source>
</evidence>
<feature type="compositionally biased region" description="Low complexity" evidence="5">
    <location>
        <begin position="198"/>
        <end position="212"/>
    </location>
</feature>
<evidence type="ECO:0000256" key="2">
    <source>
        <dbReference type="ARBA" id="ARBA00022448"/>
    </source>
</evidence>
<keyword evidence="2" id="KW-0813">Transport</keyword>
<proteinExistence type="predicted"/>
<evidence type="ECO:0000313" key="9">
    <source>
        <dbReference type="EMBL" id="PUZ51254.1"/>
    </source>
</evidence>
<dbReference type="Pfam" id="PF04526">
    <property type="entry name" value="DUF568"/>
    <property type="match status" value="1"/>
</dbReference>
<dbReference type="InterPro" id="IPR045265">
    <property type="entry name" value="AIR12_DOMON"/>
</dbReference>
<feature type="domain" description="DOMON" evidence="8">
    <location>
        <begin position="45"/>
        <end position="167"/>
    </location>
</feature>
<feature type="region of interest" description="Disordered" evidence="5">
    <location>
        <begin position="198"/>
        <end position="222"/>
    </location>
</feature>
<keyword evidence="4 6" id="KW-0472">Membrane</keyword>
<keyword evidence="6" id="KW-1133">Transmembrane helix</keyword>
<keyword evidence="3 7" id="KW-0732">Signal</keyword>
<keyword evidence="10" id="KW-1185">Reference proteome</keyword>
<sequence length="267" mass="26633">MALTAPHRLALLLLVAALPAAMSSCAGEDFPSGRSYVTCEDLPYLGASLHWTYDASGPSLSLAFVAAPAAPGGWVAWGINPTGTGMVGAQALVALAGGTANSSVQAVVRTYNITGYAPLGVAPTPIAFPATGLAADVGGGGKVRLYATLRLDNKGVKKVVNHVWQVGSSVTRGAPDMHAMDPDNLASKGKLVLSDGAAASAPAPAGGPSSSGDGSGDGTPLSRAISRAADTAGVPAPAVLVLAVLGFLTMTIINSKTQKTLLYSVLE</sequence>
<evidence type="ECO:0000256" key="1">
    <source>
        <dbReference type="ARBA" id="ARBA00004370"/>
    </source>
</evidence>
<evidence type="ECO:0000256" key="7">
    <source>
        <dbReference type="SAM" id="SignalP"/>
    </source>
</evidence>
<dbReference type="OrthoDB" id="2419613at2759"/>
<gene>
    <name evidence="9" type="ORF">GQ55_6G167600</name>
</gene>
<dbReference type="Gramene" id="PUZ51254">
    <property type="protein sequence ID" value="PUZ51254"/>
    <property type="gene ID" value="GQ55_6G167600"/>
</dbReference>
<feature type="signal peptide" evidence="7">
    <location>
        <begin position="1"/>
        <end position="27"/>
    </location>
</feature>
<dbReference type="AlphaFoldDB" id="A0A2T7D6R1"/>
<evidence type="ECO:0000256" key="5">
    <source>
        <dbReference type="SAM" id="MobiDB-lite"/>
    </source>
</evidence>
<feature type="transmembrane region" description="Helical" evidence="6">
    <location>
        <begin position="232"/>
        <end position="253"/>
    </location>
</feature>
<dbReference type="PROSITE" id="PS50836">
    <property type="entry name" value="DOMON"/>
    <property type="match status" value="1"/>
</dbReference>
<dbReference type="STRING" id="1504633.A0A2T7D6R1"/>
<feature type="chain" id="PRO_5015725422" description="DOMON domain-containing protein" evidence="7">
    <location>
        <begin position="28"/>
        <end position="267"/>
    </location>
</feature>
<dbReference type="CDD" id="cd09629">
    <property type="entry name" value="DOMON_CIL1_like"/>
    <property type="match status" value="1"/>
</dbReference>
<evidence type="ECO:0000313" key="10">
    <source>
        <dbReference type="Proteomes" id="UP000244336"/>
    </source>
</evidence>
<evidence type="ECO:0000256" key="3">
    <source>
        <dbReference type="ARBA" id="ARBA00022729"/>
    </source>
</evidence>
<name>A0A2T7D6R1_9POAL</name>
<comment type="subcellular location">
    <subcellularLocation>
        <location evidence="1">Membrane</location>
    </subcellularLocation>
</comment>
<dbReference type="EMBL" id="CM009754">
    <property type="protein sequence ID" value="PUZ51254.1"/>
    <property type="molecule type" value="Genomic_DNA"/>
</dbReference>
<dbReference type="PANTHER" id="PTHR23130">
    <property type="entry name" value="CYTOCHROME B561 AND DOMON DOMAIN-CONTAINING PROTEIN"/>
    <property type="match status" value="1"/>
</dbReference>
<keyword evidence="6" id="KW-0812">Transmembrane</keyword>